<dbReference type="GO" id="GO:0005886">
    <property type="term" value="C:plasma membrane"/>
    <property type="evidence" value="ECO:0007669"/>
    <property type="project" value="UniProtKB-SubCell"/>
</dbReference>
<evidence type="ECO:0000313" key="7">
    <source>
        <dbReference type="EMBL" id="SHI62463.1"/>
    </source>
</evidence>
<dbReference type="InterPro" id="IPR002797">
    <property type="entry name" value="Polysacc_synth"/>
</dbReference>
<dbReference type="AlphaFoldDB" id="A0A1M6CNG8"/>
<evidence type="ECO:0000256" key="4">
    <source>
        <dbReference type="ARBA" id="ARBA00022989"/>
    </source>
</evidence>
<accession>A0A1M6CNG8</accession>
<evidence type="ECO:0000256" key="5">
    <source>
        <dbReference type="ARBA" id="ARBA00023136"/>
    </source>
</evidence>
<evidence type="ECO:0000256" key="6">
    <source>
        <dbReference type="SAM" id="Phobius"/>
    </source>
</evidence>
<feature type="transmembrane region" description="Helical" evidence="6">
    <location>
        <begin position="271"/>
        <end position="289"/>
    </location>
</feature>
<dbReference type="EMBL" id="FQZI01000002">
    <property type="protein sequence ID" value="SHI62463.1"/>
    <property type="molecule type" value="Genomic_DNA"/>
</dbReference>
<gene>
    <name evidence="7" type="ORF">SAMN05444363_1010</name>
</gene>
<feature type="transmembrane region" description="Helical" evidence="6">
    <location>
        <begin position="402"/>
        <end position="420"/>
    </location>
</feature>
<evidence type="ECO:0000256" key="1">
    <source>
        <dbReference type="ARBA" id="ARBA00004651"/>
    </source>
</evidence>
<dbReference type="InterPro" id="IPR044550">
    <property type="entry name" value="WzxE"/>
</dbReference>
<reference evidence="8" key="1">
    <citation type="submission" date="2016-11" db="EMBL/GenBank/DDBJ databases">
        <authorList>
            <person name="Varghese N."/>
            <person name="Submissions S."/>
        </authorList>
    </citation>
    <scope>NUCLEOTIDE SEQUENCE [LARGE SCALE GENOMIC DNA]</scope>
    <source>
        <strain evidence="8">DSM 18829</strain>
    </source>
</reference>
<dbReference type="PANTHER" id="PTHR30250">
    <property type="entry name" value="PST FAMILY PREDICTED COLANIC ACID TRANSPORTER"/>
    <property type="match status" value="1"/>
</dbReference>
<name>A0A1M6CNG8_9FLAO</name>
<keyword evidence="5 6" id="KW-0472">Membrane</keyword>
<dbReference type="Pfam" id="PF01943">
    <property type="entry name" value="Polysacc_synt"/>
    <property type="match status" value="1"/>
</dbReference>
<feature type="transmembrane region" description="Helical" evidence="6">
    <location>
        <begin position="345"/>
        <end position="366"/>
    </location>
</feature>
<dbReference type="CDD" id="cd13125">
    <property type="entry name" value="MATE_like_10"/>
    <property type="match status" value="1"/>
</dbReference>
<keyword evidence="4 6" id="KW-1133">Transmembrane helix</keyword>
<comment type="subcellular location">
    <subcellularLocation>
        <location evidence="1">Cell membrane</location>
        <topology evidence="1">Multi-pass membrane protein</topology>
    </subcellularLocation>
</comment>
<sequence>MILSFFKKIISSELFKISSLNSINVFTKIGVGLITSKILAIYVGPSGMALIGNFRNFLASFDSISSLGFQNGIIKYVTENKESSYELKKIFSTLFLCIIGVSVFFGILLFCFADYWNSIVFDGYDFSYLFKILGFISPLYISSIYLNAIINGLGEFKKIMYINIIGNITGLLITIFFVLKYNVFGAVLSIIIAPSLLFFVSLYFLVSKLSLLKHISIKIFDLKLIKNLLHYFLMALVSGVLGPLVMLLIRNNLIENQGIDQAGYWEAMSRISSYYLLFMNTLLTVYYYPKLVSAQNSVETRDVLYDFYKKVLPIFGIGLILLFLLKDILISILFTEDFKPVSQLFFWQIIGDFLKTISWILALQFFAKKMTKAFIITEVFSLSILLVSSFCFTSFFEVEGVVLAHAFTYFIYTIVLGIYFRRCLF</sequence>
<feature type="transmembrane region" description="Helical" evidence="6">
    <location>
        <begin position="228"/>
        <end position="251"/>
    </location>
</feature>
<evidence type="ECO:0000256" key="2">
    <source>
        <dbReference type="ARBA" id="ARBA00022475"/>
    </source>
</evidence>
<feature type="transmembrane region" description="Helical" evidence="6">
    <location>
        <begin position="90"/>
        <end position="116"/>
    </location>
</feature>
<keyword evidence="8" id="KW-1185">Reference proteome</keyword>
<dbReference type="STRING" id="415425.SAMN05444363_1010"/>
<protein>
    <submittedName>
        <fullName evidence="7">Polysaccharide transporter, PST family</fullName>
    </submittedName>
</protein>
<feature type="transmembrane region" description="Helical" evidence="6">
    <location>
        <begin position="160"/>
        <end position="179"/>
    </location>
</feature>
<organism evidence="7 8">
    <name type="scientific">Flavobacterium terrae</name>
    <dbReference type="NCBI Taxonomy" id="415425"/>
    <lineage>
        <taxon>Bacteria</taxon>
        <taxon>Pseudomonadati</taxon>
        <taxon>Bacteroidota</taxon>
        <taxon>Flavobacteriia</taxon>
        <taxon>Flavobacteriales</taxon>
        <taxon>Flavobacteriaceae</taxon>
        <taxon>Flavobacterium</taxon>
    </lineage>
</organism>
<dbReference type="GO" id="GO:0009246">
    <property type="term" value="P:enterobacterial common antigen biosynthetic process"/>
    <property type="evidence" value="ECO:0007669"/>
    <property type="project" value="InterPro"/>
</dbReference>
<dbReference type="PANTHER" id="PTHR30250:SF30">
    <property type="entry name" value="LIPID III FLIPPASE"/>
    <property type="match status" value="1"/>
</dbReference>
<keyword evidence="3 6" id="KW-0812">Transmembrane</keyword>
<keyword evidence="2" id="KW-1003">Cell membrane</keyword>
<feature type="transmembrane region" description="Helical" evidence="6">
    <location>
        <begin position="185"/>
        <end position="207"/>
    </location>
</feature>
<evidence type="ECO:0000313" key="8">
    <source>
        <dbReference type="Proteomes" id="UP000184488"/>
    </source>
</evidence>
<dbReference type="InterPro" id="IPR050833">
    <property type="entry name" value="Poly_Biosynth_Transport"/>
</dbReference>
<feature type="transmembrane region" description="Helical" evidence="6">
    <location>
        <begin position="128"/>
        <end position="148"/>
    </location>
</feature>
<dbReference type="Proteomes" id="UP000184488">
    <property type="component" value="Unassembled WGS sequence"/>
</dbReference>
<feature type="transmembrane region" description="Helical" evidence="6">
    <location>
        <begin position="310"/>
        <end position="333"/>
    </location>
</feature>
<proteinExistence type="predicted"/>
<evidence type="ECO:0000256" key="3">
    <source>
        <dbReference type="ARBA" id="ARBA00022692"/>
    </source>
</evidence>
<feature type="transmembrane region" description="Helical" evidence="6">
    <location>
        <begin position="373"/>
        <end position="396"/>
    </location>
</feature>